<dbReference type="GO" id="GO:0005759">
    <property type="term" value="C:mitochondrial matrix"/>
    <property type="evidence" value="ECO:0007669"/>
    <property type="project" value="TreeGrafter"/>
</dbReference>
<dbReference type="InterPro" id="IPR004480">
    <property type="entry name" value="Monothiol_GRX-rel"/>
</dbReference>
<dbReference type="PROSITE" id="PS51257">
    <property type="entry name" value="PROKAR_LIPOPROTEIN"/>
    <property type="match status" value="1"/>
</dbReference>
<organism evidence="2 3">
    <name type="scientific">Ovis aries</name>
    <name type="common">Sheep</name>
    <dbReference type="NCBI Taxonomy" id="9940"/>
    <lineage>
        <taxon>Eukaryota</taxon>
        <taxon>Metazoa</taxon>
        <taxon>Chordata</taxon>
        <taxon>Craniata</taxon>
        <taxon>Vertebrata</taxon>
        <taxon>Euteleostomi</taxon>
        <taxon>Mammalia</taxon>
        <taxon>Eutheria</taxon>
        <taxon>Laurasiatheria</taxon>
        <taxon>Artiodactyla</taxon>
        <taxon>Ruminantia</taxon>
        <taxon>Pecora</taxon>
        <taxon>Bovidae</taxon>
        <taxon>Caprinae</taxon>
        <taxon>Ovis</taxon>
    </lineage>
</organism>
<dbReference type="PANTHER" id="PTHR10293">
    <property type="entry name" value="GLUTAREDOXIN FAMILY MEMBER"/>
    <property type="match status" value="1"/>
</dbReference>
<evidence type="ECO:0000313" key="3">
    <source>
        <dbReference type="Proteomes" id="UP000664991"/>
    </source>
</evidence>
<evidence type="ECO:0000256" key="1">
    <source>
        <dbReference type="ARBA" id="ARBA00023284"/>
    </source>
</evidence>
<keyword evidence="1" id="KW-0676">Redox-active center</keyword>
<proteinExistence type="predicted"/>
<evidence type="ECO:0000313" key="2">
    <source>
        <dbReference type="EMBL" id="KAG5213036.1"/>
    </source>
</evidence>
<dbReference type="AlphaFoldDB" id="A0A836D4U5"/>
<dbReference type="EMBL" id="JAEMGP010000002">
    <property type="protein sequence ID" value="KAG5213036.1"/>
    <property type="molecule type" value="Genomic_DNA"/>
</dbReference>
<sequence length="144" mass="15581">MFGAVKGSGQHVGVRESLSQAGLCLSGGTAWMMACRAPGVQVLSLGGSSSSEHLDTLGKDKVVVFLKGMPEQPQCRFSNAILPQGIKDYYNQPTIPQVYLNCKFMGEVVTFFSRCTRTGELVEELKKLGICSALLDETEDQDSK</sequence>
<dbReference type="SUPFAM" id="SSF52833">
    <property type="entry name" value="Thioredoxin-like"/>
    <property type="match status" value="1"/>
</dbReference>
<evidence type="ECO:0008006" key="4">
    <source>
        <dbReference type="Google" id="ProtNLM"/>
    </source>
</evidence>
<accession>A0A836D4U5</accession>
<reference evidence="2 3" key="1">
    <citation type="submission" date="2020-12" db="EMBL/GenBank/DDBJ databases">
        <title>De novo assembly of Tibetan sheep genome.</title>
        <authorList>
            <person name="Li X."/>
        </authorList>
    </citation>
    <scope>NUCLEOTIDE SEQUENCE [LARGE SCALE GENOMIC DNA]</scope>
    <source>
        <tissue evidence="2">Heart</tissue>
    </source>
</reference>
<gene>
    <name evidence="2" type="ORF">JEQ12_008822</name>
</gene>
<dbReference type="Proteomes" id="UP000664991">
    <property type="component" value="Unassembled WGS sequence"/>
</dbReference>
<dbReference type="Gene3D" id="3.40.30.10">
    <property type="entry name" value="Glutaredoxin"/>
    <property type="match status" value="1"/>
</dbReference>
<dbReference type="PANTHER" id="PTHR10293:SF16">
    <property type="entry name" value="GLUTAREDOXIN-RELATED PROTEIN 5, MITOCHONDRIAL"/>
    <property type="match status" value="1"/>
</dbReference>
<comment type="caution">
    <text evidence="2">The sequence shown here is derived from an EMBL/GenBank/DDBJ whole genome shotgun (WGS) entry which is preliminary data.</text>
</comment>
<protein>
    <recommendedName>
        <fullName evidence="4">Glutaredoxin domain-containing protein</fullName>
    </recommendedName>
</protein>
<name>A0A836D4U5_SHEEP</name>
<dbReference type="InterPro" id="IPR036249">
    <property type="entry name" value="Thioredoxin-like_sf"/>
</dbReference>